<protein>
    <submittedName>
        <fullName evidence="6">Carboxypeptidase C (Cathepsin A)</fullName>
    </submittedName>
</protein>
<dbReference type="GO" id="GO:0006508">
    <property type="term" value="P:proteolysis"/>
    <property type="evidence" value="ECO:0007669"/>
    <property type="project" value="UniProtKB-KW"/>
</dbReference>
<dbReference type="STRING" id="332977.SAMN05421740_10348"/>
<dbReference type="PANTHER" id="PTHR11802">
    <property type="entry name" value="SERINE PROTEASE FAMILY S10 SERINE CARBOXYPEPTIDASE"/>
    <property type="match status" value="1"/>
</dbReference>
<evidence type="ECO:0000313" key="7">
    <source>
        <dbReference type="Proteomes" id="UP000198916"/>
    </source>
</evidence>
<organism evidence="6 7">
    <name type="scientific">Parapedobacter koreensis</name>
    <dbReference type="NCBI Taxonomy" id="332977"/>
    <lineage>
        <taxon>Bacteria</taxon>
        <taxon>Pseudomonadati</taxon>
        <taxon>Bacteroidota</taxon>
        <taxon>Sphingobacteriia</taxon>
        <taxon>Sphingobacteriales</taxon>
        <taxon>Sphingobacteriaceae</taxon>
        <taxon>Parapedobacter</taxon>
    </lineage>
</organism>
<keyword evidence="7" id="KW-1185">Reference proteome</keyword>
<sequence length="490" mass="55336">MKHLLTIVLAFSIGLSAIGQPKMPTDSVIVTKHETTIKGQNISYTAYKGTQPVWDEDGKAIATIDYTYYERDGISDRATRPLVISFNGGPGSASVWMQIAYTGPTLLEIDDEGYPIQPYGIKKNPYSLLDVADIVYVNPVNTGYSRILDKDAKKSTFFGVNADIKYLGEWLNTFVTRQNRWPSPKYLIGESYGTTRVSGLALELQSNQWMYLNGVILVSPTDLGIDRSGPVEVALRLPYFAATAWYHKVLPADLQQKDLTDVLPQVEQYAVNELLPALVKGGTLTQAEKQAVAGRMAHYTGLPEKVILQNNLDISTSLFWKELLRDSGYTVGRLDSRYRGIDRKDAGERPDFNAELTSWLHSFTPAINYYMRNELNFKTDVKYNMFGPVRPWDNSNDHTGENLRQAMAQNPYLHLMVQSGYYDGACDYFNAKYNMWQMDPSGKLQDRMSFVGYRSGHMMYLRKEDLQKGNEDIRNFIKASTPGKGVPAKY</sequence>
<keyword evidence="2" id="KW-0645">Protease</keyword>
<dbReference type="InterPro" id="IPR001563">
    <property type="entry name" value="Peptidase_S10"/>
</dbReference>
<keyword evidence="3" id="KW-0732">Signal</keyword>
<dbReference type="Pfam" id="PF00450">
    <property type="entry name" value="Peptidase_S10"/>
    <property type="match status" value="1"/>
</dbReference>
<dbReference type="GO" id="GO:0004185">
    <property type="term" value="F:serine-type carboxypeptidase activity"/>
    <property type="evidence" value="ECO:0007669"/>
    <property type="project" value="InterPro"/>
</dbReference>
<dbReference type="Gene3D" id="3.40.50.1820">
    <property type="entry name" value="alpha/beta hydrolase"/>
    <property type="match status" value="1"/>
</dbReference>
<keyword evidence="1 6" id="KW-0121">Carboxypeptidase</keyword>
<dbReference type="AlphaFoldDB" id="A0A1H7L668"/>
<evidence type="ECO:0000256" key="1">
    <source>
        <dbReference type="ARBA" id="ARBA00022645"/>
    </source>
</evidence>
<dbReference type="RefSeq" id="WP_090604403.1">
    <property type="nucleotide sequence ID" value="NZ_FNZR01000003.1"/>
</dbReference>
<name>A0A1H7L668_9SPHI</name>
<dbReference type="Proteomes" id="UP000198916">
    <property type="component" value="Unassembled WGS sequence"/>
</dbReference>
<keyword evidence="5" id="KW-0325">Glycoprotein</keyword>
<evidence type="ECO:0000256" key="5">
    <source>
        <dbReference type="ARBA" id="ARBA00023180"/>
    </source>
</evidence>
<dbReference type="SUPFAM" id="SSF53474">
    <property type="entry name" value="alpha/beta-Hydrolases"/>
    <property type="match status" value="1"/>
</dbReference>
<evidence type="ECO:0000256" key="3">
    <source>
        <dbReference type="ARBA" id="ARBA00022729"/>
    </source>
</evidence>
<keyword evidence="4" id="KW-0378">Hydrolase</keyword>
<evidence type="ECO:0000256" key="2">
    <source>
        <dbReference type="ARBA" id="ARBA00022670"/>
    </source>
</evidence>
<evidence type="ECO:0000313" key="6">
    <source>
        <dbReference type="EMBL" id="SEK94206.1"/>
    </source>
</evidence>
<dbReference type="EMBL" id="FNZR01000003">
    <property type="protein sequence ID" value="SEK94206.1"/>
    <property type="molecule type" value="Genomic_DNA"/>
</dbReference>
<proteinExistence type="predicted"/>
<dbReference type="OrthoDB" id="9770107at2"/>
<evidence type="ECO:0000256" key="4">
    <source>
        <dbReference type="ARBA" id="ARBA00022801"/>
    </source>
</evidence>
<accession>A0A1H7L668</accession>
<dbReference type="PANTHER" id="PTHR11802:SF3">
    <property type="entry name" value="RETINOID-INDUCIBLE SERINE CARBOXYPEPTIDASE"/>
    <property type="match status" value="1"/>
</dbReference>
<gene>
    <name evidence="6" type="ORF">SAMN05421740_10348</name>
</gene>
<dbReference type="InterPro" id="IPR029058">
    <property type="entry name" value="AB_hydrolase_fold"/>
</dbReference>
<reference evidence="7" key="1">
    <citation type="submission" date="2016-10" db="EMBL/GenBank/DDBJ databases">
        <authorList>
            <person name="Varghese N."/>
            <person name="Submissions S."/>
        </authorList>
    </citation>
    <scope>NUCLEOTIDE SEQUENCE [LARGE SCALE GENOMIC DNA]</scope>
    <source>
        <strain evidence="7">Jip14</strain>
    </source>
</reference>